<accession>A0AAN4RK59</accession>
<feature type="transmembrane region" description="Helical" evidence="5">
    <location>
        <begin position="114"/>
        <end position="138"/>
    </location>
</feature>
<dbReference type="GeneID" id="69985667"/>
<feature type="transmembrane region" description="Helical" evidence="5">
    <location>
        <begin position="88"/>
        <end position="108"/>
    </location>
</feature>
<dbReference type="AlphaFoldDB" id="A0AAN4RK59"/>
<evidence type="ECO:0000313" key="8">
    <source>
        <dbReference type="Proteomes" id="UP000886597"/>
    </source>
</evidence>
<sequence>MVKWLRSSKIAMGIVTVLRIYLGYQWAVSGWNKITGTFSAQGMIQGAIESPVLDDTGANAYTWYTTFLDRLVLPNIGLFDLMVPWGELLVGLGLIFGTLTTAAAFFGMVMNFSYLLAGTVSINPLFVIIQFLILVAGFNAGKIGLDYWVVPFLRNKLPFLKKYADISR</sequence>
<evidence type="ECO:0000313" key="9">
    <source>
        <dbReference type="Proteomes" id="UP000886607"/>
    </source>
</evidence>
<keyword evidence="4 5" id="KW-0472">Membrane</keyword>
<gene>
    <name evidence="6" type="ORF">TK11N_07810</name>
    <name evidence="7" type="ORF">TK2N_08820</name>
</gene>
<organism evidence="7 8">
    <name type="scientific">Tetragenococcus koreensis</name>
    <dbReference type="NCBI Taxonomy" id="290335"/>
    <lineage>
        <taxon>Bacteria</taxon>
        <taxon>Bacillati</taxon>
        <taxon>Bacillota</taxon>
        <taxon>Bacilli</taxon>
        <taxon>Lactobacillales</taxon>
        <taxon>Enterococcaceae</taxon>
        <taxon>Tetragenococcus</taxon>
    </lineage>
</organism>
<keyword evidence="2 5" id="KW-0812">Transmembrane</keyword>
<dbReference type="PANTHER" id="PTHR39157:SF1">
    <property type="entry name" value="DOXX FAMILY PROTEIN"/>
    <property type="match status" value="1"/>
</dbReference>
<dbReference type="InterPro" id="IPR032808">
    <property type="entry name" value="DoxX"/>
</dbReference>
<evidence type="ECO:0000256" key="4">
    <source>
        <dbReference type="ARBA" id="ARBA00023136"/>
    </source>
</evidence>
<dbReference type="RefSeq" id="WP_124006190.1">
    <property type="nucleotide sequence ID" value="NZ_BJYN01000012.1"/>
</dbReference>
<name>A0AAN4RK59_9ENTE</name>
<dbReference type="EMBL" id="BKBQ01000010">
    <property type="protein sequence ID" value="GEQ54038.1"/>
    <property type="molecule type" value="Genomic_DNA"/>
</dbReference>
<evidence type="ECO:0000256" key="1">
    <source>
        <dbReference type="ARBA" id="ARBA00004141"/>
    </source>
</evidence>
<evidence type="ECO:0000313" key="6">
    <source>
        <dbReference type="EMBL" id="GEQ48929.1"/>
    </source>
</evidence>
<dbReference type="Proteomes" id="UP000886597">
    <property type="component" value="Unassembled WGS sequence"/>
</dbReference>
<dbReference type="KEGG" id="tkr:C7K43_06885"/>
<comment type="subcellular location">
    <subcellularLocation>
        <location evidence="1">Membrane</location>
        <topology evidence="1">Multi-pass membrane protein</topology>
    </subcellularLocation>
</comment>
<evidence type="ECO:0000256" key="3">
    <source>
        <dbReference type="ARBA" id="ARBA00022989"/>
    </source>
</evidence>
<dbReference type="EMBL" id="BKBO01000009">
    <property type="protein sequence ID" value="GEQ48929.1"/>
    <property type="molecule type" value="Genomic_DNA"/>
</dbReference>
<evidence type="ECO:0000313" key="7">
    <source>
        <dbReference type="EMBL" id="GEQ54038.1"/>
    </source>
</evidence>
<evidence type="ECO:0008006" key="10">
    <source>
        <dbReference type="Google" id="ProtNLM"/>
    </source>
</evidence>
<reference evidence="7" key="2">
    <citation type="journal article" date="2020" name="Int. Dairy J.">
        <title>Lactic acid bacterial diversity in Brie cheese focusing on salt concentration and pH of isolation medium and characterisation of halophilic and alkaliphilic lactic acid bacterial isolates.</title>
        <authorList>
            <person name="Unno R."/>
            <person name="Matsutani M."/>
            <person name="Suzuki T."/>
            <person name="Kodama K."/>
            <person name="Matsushita H."/>
            <person name="Yamasato K."/>
            <person name="Koizumi Y."/>
            <person name="Ishikawa M."/>
        </authorList>
    </citation>
    <scope>NUCLEOTIDE SEQUENCE</scope>
    <source>
        <strain evidence="7">7C1</strain>
        <strain evidence="6">8C4</strain>
    </source>
</reference>
<dbReference type="PANTHER" id="PTHR39157">
    <property type="entry name" value="INTEGRAL MEMBRANE PROTEIN-RELATED"/>
    <property type="match status" value="1"/>
</dbReference>
<comment type="caution">
    <text evidence="7">The sequence shown here is derived from an EMBL/GenBank/DDBJ whole genome shotgun (WGS) entry which is preliminary data.</text>
</comment>
<protein>
    <recommendedName>
        <fullName evidence="10">Crp/Fnr family transcriptional regulator</fullName>
    </recommendedName>
</protein>
<reference evidence="7" key="1">
    <citation type="submission" date="2019-08" db="EMBL/GenBank/DDBJ databases">
        <authorList>
            <person name="Ishikawa M."/>
            <person name="Suzuki T."/>
            <person name="Matsutani M."/>
        </authorList>
    </citation>
    <scope>NUCLEOTIDE SEQUENCE</scope>
    <source>
        <strain evidence="7">7C1</strain>
        <strain evidence="6">8C4</strain>
    </source>
</reference>
<dbReference type="Proteomes" id="UP000886607">
    <property type="component" value="Unassembled WGS sequence"/>
</dbReference>
<dbReference type="Pfam" id="PF07681">
    <property type="entry name" value="DoxX"/>
    <property type="match status" value="1"/>
</dbReference>
<evidence type="ECO:0000256" key="2">
    <source>
        <dbReference type="ARBA" id="ARBA00022692"/>
    </source>
</evidence>
<keyword evidence="9" id="KW-1185">Reference proteome</keyword>
<keyword evidence="3 5" id="KW-1133">Transmembrane helix</keyword>
<dbReference type="GO" id="GO:0016020">
    <property type="term" value="C:membrane"/>
    <property type="evidence" value="ECO:0007669"/>
    <property type="project" value="UniProtKB-SubCell"/>
</dbReference>
<proteinExistence type="predicted"/>
<evidence type="ECO:0000256" key="5">
    <source>
        <dbReference type="SAM" id="Phobius"/>
    </source>
</evidence>